<accession>A0ABN2PIB4</accession>
<dbReference type="RefSeq" id="WP_344007105.1">
    <property type="nucleotide sequence ID" value="NZ_BAAAMY010000005.1"/>
</dbReference>
<dbReference type="InterPro" id="IPR001173">
    <property type="entry name" value="Glyco_trans_2-like"/>
</dbReference>
<dbReference type="PANTHER" id="PTHR22916">
    <property type="entry name" value="GLYCOSYLTRANSFERASE"/>
    <property type="match status" value="1"/>
</dbReference>
<feature type="domain" description="Glycosyltransferase 2-like" evidence="2">
    <location>
        <begin position="13"/>
        <end position="141"/>
    </location>
</feature>
<dbReference type="CDD" id="cd00761">
    <property type="entry name" value="Glyco_tranf_GTA_type"/>
    <property type="match status" value="1"/>
</dbReference>
<dbReference type="Proteomes" id="UP001501612">
    <property type="component" value="Unassembled WGS sequence"/>
</dbReference>
<organism evidence="3 4">
    <name type="scientific">Nocardioides lentus</name>
    <dbReference type="NCBI Taxonomy" id="338077"/>
    <lineage>
        <taxon>Bacteria</taxon>
        <taxon>Bacillati</taxon>
        <taxon>Actinomycetota</taxon>
        <taxon>Actinomycetes</taxon>
        <taxon>Propionibacteriales</taxon>
        <taxon>Nocardioidaceae</taxon>
        <taxon>Nocardioides</taxon>
    </lineage>
</organism>
<evidence type="ECO:0000259" key="2">
    <source>
        <dbReference type="Pfam" id="PF00535"/>
    </source>
</evidence>
<evidence type="ECO:0000313" key="4">
    <source>
        <dbReference type="Proteomes" id="UP001501612"/>
    </source>
</evidence>
<keyword evidence="4" id="KW-1185">Reference proteome</keyword>
<reference evidence="3 4" key="1">
    <citation type="journal article" date="2019" name="Int. J. Syst. Evol. Microbiol.">
        <title>The Global Catalogue of Microorganisms (GCM) 10K type strain sequencing project: providing services to taxonomists for standard genome sequencing and annotation.</title>
        <authorList>
            <consortium name="The Broad Institute Genomics Platform"/>
            <consortium name="The Broad Institute Genome Sequencing Center for Infectious Disease"/>
            <person name="Wu L."/>
            <person name="Ma J."/>
        </authorList>
    </citation>
    <scope>NUCLEOTIDE SEQUENCE [LARGE SCALE GENOMIC DNA]</scope>
    <source>
        <strain evidence="3 4">JCM 14046</strain>
    </source>
</reference>
<name>A0ABN2PIB4_9ACTN</name>
<proteinExistence type="predicted"/>
<evidence type="ECO:0000313" key="3">
    <source>
        <dbReference type="EMBL" id="GAA1920101.1"/>
    </source>
</evidence>
<dbReference type="PANTHER" id="PTHR22916:SF3">
    <property type="entry name" value="UDP-GLCNAC:BETAGAL BETA-1,3-N-ACETYLGLUCOSAMINYLTRANSFERASE-LIKE PROTEIN 1"/>
    <property type="match status" value="1"/>
</dbReference>
<feature type="compositionally biased region" description="Low complexity" evidence="1">
    <location>
        <begin position="356"/>
        <end position="369"/>
    </location>
</feature>
<sequence>MGDTPRSRAPFVSFLTTAYRTEDYVAATIASVRAQLDGDWELVVVDNGPSDAMAAIVTRVADEDPRVRLVRQDNAGYVGGLEAAAAVATGEFVVPLDSDDQLEPEFVSSMRAFLRDHPGADVVGCDAHLFSDGRDRPHGRGYMRSVGMRLPAGDGERLGLADLLDGRIPYYGALVRRSAWRAVGGYGSTEPDVDESVDVWLRLVADHEVWVSPRRLARYRVRDDSLSRHPSSVAAFEHALVNSFLAHARRHPDDARVAALVDRTVRRLRYHQALRRARYHFARGEVADARREVRDAARQRRTPRVLLVLVALHVAPGLLAAVHPLKARLERWISHRLPQDTGEQRRRPALRRERSAPAPRRTRSAAQPRGQPPTSP</sequence>
<gene>
    <name evidence="3" type="ORF">GCM10009737_22020</name>
</gene>
<dbReference type="InterPro" id="IPR029044">
    <property type="entry name" value="Nucleotide-diphossugar_trans"/>
</dbReference>
<dbReference type="EMBL" id="BAAAMY010000005">
    <property type="protein sequence ID" value="GAA1920101.1"/>
    <property type="molecule type" value="Genomic_DNA"/>
</dbReference>
<protein>
    <recommendedName>
        <fullName evidence="2">Glycosyltransferase 2-like domain-containing protein</fullName>
    </recommendedName>
</protein>
<feature type="region of interest" description="Disordered" evidence="1">
    <location>
        <begin position="340"/>
        <end position="376"/>
    </location>
</feature>
<feature type="compositionally biased region" description="Basic and acidic residues" evidence="1">
    <location>
        <begin position="342"/>
        <end position="355"/>
    </location>
</feature>
<comment type="caution">
    <text evidence="3">The sequence shown here is derived from an EMBL/GenBank/DDBJ whole genome shotgun (WGS) entry which is preliminary data.</text>
</comment>
<dbReference type="Pfam" id="PF00535">
    <property type="entry name" value="Glycos_transf_2"/>
    <property type="match status" value="1"/>
</dbReference>
<evidence type="ECO:0000256" key="1">
    <source>
        <dbReference type="SAM" id="MobiDB-lite"/>
    </source>
</evidence>
<dbReference type="Gene3D" id="3.90.550.10">
    <property type="entry name" value="Spore Coat Polysaccharide Biosynthesis Protein SpsA, Chain A"/>
    <property type="match status" value="1"/>
</dbReference>
<dbReference type="SUPFAM" id="SSF53448">
    <property type="entry name" value="Nucleotide-diphospho-sugar transferases"/>
    <property type="match status" value="1"/>
</dbReference>